<dbReference type="EMBL" id="QNRI01000010">
    <property type="protein sequence ID" value="RBO94524.1"/>
    <property type="molecule type" value="Genomic_DNA"/>
</dbReference>
<sequence length="52" mass="6177">MKECYGYNLLSKIEILRHKMIEIALIKGFTSEESINLSKELDELLNQYEKEK</sequence>
<dbReference type="InterPro" id="IPR036638">
    <property type="entry name" value="HLH_DNA-bd_sf"/>
</dbReference>
<dbReference type="GO" id="GO:0046983">
    <property type="term" value="F:protein dimerization activity"/>
    <property type="evidence" value="ECO:0007669"/>
    <property type="project" value="InterPro"/>
</dbReference>
<name>A0A366DZ29_9BACI</name>
<accession>A0A366DZ29</accession>
<dbReference type="RefSeq" id="WP_245911447.1">
    <property type="nucleotide sequence ID" value="NZ_BAABQN010000009.1"/>
</dbReference>
<dbReference type="Pfam" id="PF09388">
    <property type="entry name" value="SpoOE-like"/>
    <property type="match status" value="1"/>
</dbReference>
<proteinExistence type="predicted"/>
<dbReference type="InterPro" id="IPR018540">
    <property type="entry name" value="Spo0E-like"/>
</dbReference>
<evidence type="ECO:0000313" key="2">
    <source>
        <dbReference type="Proteomes" id="UP000252254"/>
    </source>
</evidence>
<reference evidence="1 2" key="1">
    <citation type="submission" date="2018-06" db="EMBL/GenBank/DDBJ databases">
        <title>Genomic Encyclopedia of Type Strains, Phase IV (KMG-IV): sequencing the most valuable type-strain genomes for metagenomic binning, comparative biology and taxonomic classification.</title>
        <authorList>
            <person name="Goeker M."/>
        </authorList>
    </citation>
    <scope>NUCLEOTIDE SEQUENCE [LARGE SCALE GENOMIC DNA]</scope>
    <source>
        <strain evidence="1 2">DSM 15140</strain>
    </source>
</reference>
<dbReference type="Gene3D" id="4.10.280.10">
    <property type="entry name" value="Helix-loop-helix DNA-binding domain"/>
    <property type="match status" value="1"/>
</dbReference>
<comment type="caution">
    <text evidence="1">The sequence shown here is derived from an EMBL/GenBank/DDBJ whole genome shotgun (WGS) entry which is preliminary data.</text>
</comment>
<protein>
    <submittedName>
        <fullName evidence="1">Spo0E like sporulation regulatory protein</fullName>
    </submittedName>
</protein>
<gene>
    <name evidence="1" type="ORF">DES48_1109</name>
</gene>
<keyword evidence="2" id="KW-1185">Reference proteome</keyword>
<evidence type="ECO:0000313" key="1">
    <source>
        <dbReference type="EMBL" id="RBO94524.1"/>
    </source>
</evidence>
<dbReference type="InterPro" id="IPR037208">
    <property type="entry name" value="Spo0E-like_sf"/>
</dbReference>
<organism evidence="1 2">
    <name type="scientific">Paraliobacillus ryukyuensis</name>
    <dbReference type="NCBI Taxonomy" id="200904"/>
    <lineage>
        <taxon>Bacteria</taxon>
        <taxon>Bacillati</taxon>
        <taxon>Bacillota</taxon>
        <taxon>Bacilli</taxon>
        <taxon>Bacillales</taxon>
        <taxon>Bacillaceae</taxon>
        <taxon>Paraliobacillus</taxon>
    </lineage>
</organism>
<dbReference type="GO" id="GO:0043937">
    <property type="term" value="P:regulation of sporulation"/>
    <property type="evidence" value="ECO:0007669"/>
    <property type="project" value="InterPro"/>
</dbReference>
<dbReference type="SUPFAM" id="SSF140500">
    <property type="entry name" value="BAS1536-like"/>
    <property type="match status" value="1"/>
</dbReference>
<dbReference type="AlphaFoldDB" id="A0A366DZ29"/>
<dbReference type="Proteomes" id="UP000252254">
    <property type="component" value="Unassembled WGS sequence"/>
</dbReference>